<name>A0A0G1L9B2_9BACT</name>
<sequence>MKNKTAFLTATWFKTGLIPSFLPMEMGGTYGSFFALFLCVPAIFVARSIGNVLGGTDYGTIIGMILYSIVVVVIFILGLKSVPIAEKLLGLRKDHKGKIRDHDQNCIVIDEVLGMLIAYIPLMSATTQLRWEFSLCINIKIKEPSKVEP</sequence>
<feature type="transmembrane region" description="Helical" evidence="1">
    <location>
        <begin position="58"/>
        <end position="79"/>
    </location>
</feature>
<proteinExistence type="predicted"/>
<dbReference type="Proteomes" id="UP000033966">
    <property type="component" value="Unassembled WGS sequence"/>
</dbReference>
<dbReference type="InterPro" id="IPR036681">
    <property type="entry name" value="PgpA-like_sf"/>
</dbReference>
<evidence type="ECO:0000256" key="1">
    <source>
        <dbReference type="SAM" id="Phobius"/>
    </source>
</evidence>
<dbReference type="GO" id="GO:0008962">
    <property type="term" value="F:phosphatidylglycerophosphatase activity"/>
    <property type="evidence" value="ECO:0007669"/>
    <property type="project" value="InterPro"/>
</dbReference>
<evidence type="ECO:0000259" key="2">
    <source>
        <dbReference type="Pfam" id="PF04608"/>
    </source>
</evidence>
<evidence type="ECO:0000313" key="3">
    <source>
        <dbReference type="EMBL" id="KKT92288.1"/>
    </source>
</evidence>
<keyword evidence="1" id="KW-0472">Membrane</keyword>
<organism evidence="3 4">
    <name type="scientific">Candidatus Jorgensenbacteria bacterium GW2011_GWA2_45_13</name>
    <dbReference type="NCBI Taxonomy" id="1618662"/>
    <lineage>
        <taxon>Bacteria</taxon>
        <taxon>Candidatus Joergenseniibacteriota</taxon>
    </lineage>
</organism>
<dbReference type="GO" id="GO:0006629">
    <property type="term" value="P:lipid metabolic process"/>
    <property type="evidence" value="ECO:0007669"/>
    <property type="project" value="InterPro"/>
</dbReference>
<protein>
    <recommendedName>
        <fullName evidence="2">YutG/PgpA domain-containing protein</fullName>
    </recommendedName>
</protein>
<dbReference type="AlphaFoldDB" id="A0A0G1L9B2"/>
<comment type="caution">
    <text evidence="3">The sequence shown here is derived from an EMBL/GenBank/DDBJ whole genome shotgun (WGS) entry which is preliminary data.</text>
</comment>
<dbReference type="InterPro" id="IPR007686">
    <property type="entry name" value="YutG/PgpA"/>
</dbReference>
<dbReference type="Pfam" id="PF04608">
    <property type="entry name" value="PgpA"/>
    <property type="match status" value="1"/>
</dbReference>
<feature type="transmembrane region" description="Helical" evidence="1">
    <location>
        <begin position="21"/>
        <end position="46"/>
    </location>
</feature>
<reference evidence="3 4" key="1">
    <citation type="journal article" date="2015" name="Nature">
        <title>rRNA introns, odd ribosomes, and small enigmatic genomes across a large radiation of phyla.</title>
        <authorList>
            <person name="Brown C.T."/>
            <person name="Hug L.A."/>
            <person name="Thomas B.C."/>
            <person name="Sharon I."/>
            <person name="Castelle C.J."/>
            <person name="Singh A."/>
            <person name="Wilkins M.J."/>
            <person name="Williams K.H."/>
            <person name="Banfield J.F."/>
        </authorList>
    </citation>
    <scope>NUCLEOTIDE SEQUENCE [LARGE SCALE GENOMIC DNA]</scope>
</reference>
<evidence type="ECO:0000313" key="4">
    <source>
        <dbReference type="Proteomes" id="UP000033966"/>
    </source>
</evidence>
<keyword evidence="1" id="KW-1133">Transmembrane helix</keyword>
<gene>
    <name evidence="3" type="ORF">UW92_C0003G0005</name>
</gene>
<keyword evidence="1" id="KW-0812">Transmembrane</keyword>
<feature type="domain" description="YutG/PgpA" evidence="2">
    <location>
        <begin position="9"/>
        <end position="126"/>
    </location>
</feature>
<dbReference type="EMBL" id="LCKF01000003">
    <property type="protein sequence ID" value="KKT92288.1"/>
    <property type="molecule type" value="Genomic_DNA"/>
</dbReference>
<dbReference type="SUPFAM" id="SSF101307">
    <property type="entry name" value="YutG-like"/>
    <property type="match status" value="1"/>
</dbReference>
<accession>A0A0G1L9B2</accession>